<evidence type="ECO:0000256" key="6">
    <source>
        <dbReference type="ARBA" id="ARBA00023136"/>
    </source>
</evidence>
<evidence type="ECO:0000256" key="2">
    <source>
        <dbReference type="ARBA" id="ARBA00007613"/>
    </source>
</evidence>
<sequence length="716" mass="76233">MSPRVRLPLAAPVLATLALALPVAALAQNPSPALPQQQGNFPALSPAPTQRSVPPGPDAAATSSTQAKEPTVSPLAAPAKTPDAPSPQVTAVSNNGTLPARDSASGLLPKTLGFLGPYHAPVVPPLFAGDGTRLQSLIRDSKLYLSLEDAIALALENNLDVETERYNLVLGATDEVRAKGGGTLRGIDYTVNETPVGVGGPGSPLLNAATANSNPTTPTVTDLTSLNSTTQASKSLSQSTTGFAYSAGANLPLFDPQFIATGGWLRRQNTVTLTSTTGTTSTASTTQPGSLDYTALNIAYMQGFSTGGQLTAIGNNDSSVIYGSTSNWDPFSRPSTSVTFTQPLLRGAGTGVNRRFIRIAQTNRKISRLVFEQQVMDTIYGVSRLYFDLASLGENVLVKQESLRAATKLREDDEAQEQLGTLAPIELTRVRALESSSRFDLVQAQGLYKQQEIILRDQLLRTASPVFQQQFDSIVPTDHIHVPDADDDLDVPSMVAASIARRPDYAQAQLQVDAGRLALKGSHSAALPQLNLYGNVETRGSSEQTYDVLGSAGTGIPTTPTSLATGGLRVATIYQAGVQLTLPLRNRVAESDAARDEIQLRQVQAHVEKLNAQVREQIETSVVALDTARAAYQAATSSRQYQEQLLDAEKDKLSVGQSTDLAVLQNEAYLAQAKSTEIAARSNWMKARIELDHALGDLLDKNHITLDDAIRGQLPR</sequence>
<dbReference type="RefSeq" id="WP_263369441.1">
    <property type="nucleotide sequence ID" value="NZ_JAGSYD010000001.1"/>
</dbReference>
<evidence type="ECO:0000313" key="12">
    <source>
        <dbReference type="Proteomes" id="UP001596391"/>
    </source>
</evidence>
<evidence type="ECO:0000256" key="9">
    <source>
        <dbReference type="SAM" id="MobiDB-lite"/>
    </source>
</evidence>
<accession>A0ABW1Z8L4</accession>
<keyword evidence="5" id="KW-0812">Transmembrane</keyword>
<comment type="similarity">
    <text evidence="2">Belongs to the outer membrane factor (OMF) (TC 1.B.17) family.</text>
</comment>
<feature type="coiled-coil region" evidence="8">
    <location>
        <begin position="593"/>
        <end position="620"/>
    </location>
</feature>
<feature type="chain" id="PRO_5045771635" evidence="10">
    <location>
        <begin position="28"/>
        <end position="716"/>
    </location>
</feature>
<reference evidence="12" key="1">
    <citation type="journal article" date="2019" name="Int. J. Syst. Evol. Microbiol.">
        <title>The Global Catalogue of Microorganisms (GCM) 10K type strain sequencing project: providing services to taxonomists for standard genome sequencing and annotation.</title>
        <authorList>
            <consortium name="The Broad Institute Genomics Platform"/>
            <consortium name="The Broad Institute Genome Sequencing Center for Infectious Disease"/>
            <person name="Wu L."/>
            <person name="Ma J."/>
        </authorList>
    </citation>
    <scope>NUCLEOTIDE SEQUENCE [LARGE SCALE GENOMIC DNA]</scope>
    <source>
        <strain evidence="12">CGMCC 1.16026</strain>
    </source>
</reference>
<evidence type="ECO:0000256" key="1">
    <source>
        <dbReference type="ARBA" id="ARBA00004442"/>
    </source>
</evidence>
<dbReference type="Proteomes" id="UP001596391">
    <property type="component" value="Unassembled WGS sequence"/>
</dbReference>
<name>A0ABW1Z8L4_9BACT</name>
<gene>
    <name evidence="11" type="ORF">ACFQBQ_09045</name>
</gene>
<dbReference type="InterPro" id="IPR051906">
    <property type="entry name" value="TolC-like"/>
</dbReference>
<keyword evidence="4" id="KW-1134">Transmembrane beta strand</keyword>
<comment type="subcellular location">
    <subcellularLocation>
        <location evidence="1">Cell outer membrane</location>
    </subcellularLocation>
</comment>
<comment type="caution">
    <text evidence="11">The sequence shown here is derived from an EMBL/GenBank/DDBJ whole genome shotgun (WGS) entry which is preliminary data.</text>
</comment>
<keyword evidence="7" id="KW-0998">Cell outer membrane</keyword>
<feature type="region of interest" description="Disordered" evidence="9">
    <location>
        <begin position="32"/>
        <end position="98"/>
    </location>
</feature>
<keyword evidence="10" id="KW-0732">Signal</keyword>
<evidence type="ECO:0000256" key="5">
    <source>
        <dbReference type="ARBA" id="ARBA00022692"/>
    </source>
</evidence>
<evidence type="ECO:0000256" key="3">
    <source>
        <dbReference type="ARBA" id="ARBA00022448"/>
    </source>
</evidence>
<dbReference type="SUPFAM" id="SSF56954">
    <property type="entry name" value="Outer membrane efflux proteins (OEP)"/>
    <property type="match status" value="1"/>
</dbReference>
<proteinExistence type="inferred from homology"/>
<evidence type="ECO:0000256" key="8">
    <source>
        <dbReference type="SAM" id="Coils"/>
    </source>
</evidence>
<dbReference type="Gene3D" id="1.20.1600.10">
    <property type="entry name" value="Outer membrane efflux proteins (OEP)"/>
    <property type="match status" value="1"/>
</dbReference>
<dbReference type="Pfam" id="PF02321">
    <property type="entry name" value="OEP"/>
    <property type="match status" value="1"/>
</dbReference>
<evidence type="ECO:0000256" key="4">
    <source>
        <dbReference type="ARBA" id="ARBA00022452"/>
    </source>
</evidence>
<keyword evidence="8" id="KW-0175">Coiled coil</keyword>
<keyword evidence="3" id="KW-0813">Transport</keyword>
<evidence type="ECO:0000256" key="7">
    <source>
        <dbReference type="ARBA" id="ARBA00023237"/>
    </source>
</evidence>
<evidence type="ECO:0000256" key="10">
    <source>
        <dbReference type="SAM" id="SignalP"/>
    </source>
</evidence>
<keyword evidence="12" id="KW-1185">Reference proteome</keyword>
<protein>
    <submittedName>
        <fullName evidence="11">TolC family protein</fullName>
    </submittedName>
</protein>
<organism evidence="11 12">
    <name type="scientific">Granulicella cerasi</name>
    <dbReference type="NCBI Taxonomy" id="741063"/>
    <lineage>
        <taxon>Bacteria</taxon>
        <taxon>Pseudomonadati</taxon>
        <taxon>Acidobacteriota</taxon>
        <taxon>Terriglobia</taxon>
        <taxon>Terriglobales</taxon>
        <taxon>Acidobacteriaceae</taxon>
        <taxon>Granulicella</taxon>
    </lineage>
</organism>
<keyword evidence="6" id="KW-0472">Membrane</keyword>
<feature type="compositionally biased region" description="Polar residues" evidence="9">
    <location>
        <begin position="87"/>
        <end position="97"/>
    </location>
</feature>
<evidence type="ECO:0000313" key="11">
    <source>
        <dbReference type="EMBL" id="MFC6645721.1"/>
    </source>
</evidence>
<dbReference type="PANTHER" id="PTHR30026">
    <property type="entry name" value="OUTER MEMBRANE PROTEIN TOLC"/>
    <property type="match status" value="1"/>
</dbReference>
<dbReference type="EMBL" id="JBHSWI010000001">
    <property type="protein sequence ID" value="MFC6645721.1"/>
    <property type="molecule type" value="Genomic_DNA"/>
</dbReference>
<dbReference type="InterPro" id="IPR003423">
    <property type="entry name" value="OMP_efflux"/>
</dbReference>
<dbReference type="PANTHER" id="PTHR30026:SF23">
    <property type="entry name" value="TO APRF-PUTATIVE OUTER MEMBRANE EFFLUX PROTEIN OR SECRETED ALKALINE PHOSPHATASE-RELATED"/>
    <property type="match status" value="1"/>
</dbReference>
<feature type="signal peptide" evidence="10">
    <location>
        <begin position="1"/>
        <end position="27"/>
    </location>
</feature>